<dbReference type="STRING" id="342668.A0A1B8GJZ4"/>
<feature type="domain" description="C2" evidence="13">
    <location>
        <begin position="1330"/>
        <end position="1448"/>
    </location>
</feature>
<dbReference type="GO" id="GO:0006869">
    <property type="term" value="P:lipid transport"/>
    <property type="evidence" value="ECO:0007669"/>
    <property type="project" value="UniProtKB-KW"/>
</dbReference>
<dbReference type="GO" id="GO:0071944">
    <property type="term" value="C:cell periphery"/>
    <property type="evidence" value="ECO:0007669"/>
    <property type="project" value="UniProtKB-ARBA"/>
</dbReference>
<dbReference type="Proteomes" id="UP000091956">
    <property type="component" value="Unassembled WGS sequence"/>
</dbReference>
<evidence type="ECO:0000256" key="4">
    <source>
        <dbReference type="ARBA" id="ARBA00022692"/>
    </source>
</evidence>
<dbReference type="PANTHER" id="PTHR46980:SF2">
    <property type="entry name" value="TRICALBIN-1-RELATED"/>
    <property type="match status" value="1"/>
</dbReference>
<feature type="region of interest" description="Disordered" evidence="11">
    <location>
        <begin position="874"/>
        <end position="907"/>
    </location>
</feature>
<dbReference type="PANTHER" id="PTHR46980">
    <property type="entry name" value="TRICALBIN-1-RELATED"/>
    <property type="match status" value="1"/>
</dbReference>
<feature type="domain" description="C2" evidence="13">
    <location>
        <begin position="704"/>
        <end position="833"/>
    </location>
</feature>
<evidence type="ECO:0000313" key="15">
    <source>
        <dbReference type="EMBL" id="OBT96160.1"/>
    </source>
</evidence>
<evidence type="ECO:0000256" key="3">
    <source>
        <dbReference type="ARBA" id="ARBA00022553"/>
    </source>
</evidence>
<dbReference type="InterPro" id="IPR056910">
    <property type="entry name" value="TCB1-3_C2"/>
</dbReference>
<dbReference type="InterPro" id="IPR037756">
    <property type="entry name" value="C2D_Tricalbin"/>
</dbReference>
<feature type="compositionally biased region" description="Basic and acidic residues" evidence="11">
    <location>
        <begin position="31"/>
        <end position="41"/>
    </location>
</feature>
<dbReference type="CDD" id="cd04045">
    <property type="entry name" value="C2C_Tricalbin-like"/>
    <property type="match status" value="1"/>
</dbReference>
<evidence type="ECO:0000259" key="13">
    <source>
        <dbReference type="PROSITE" id="PS50004"/>
    </source>
</evidence>
<evidence type="ECO:0000256" key="9">
    <source>
        <dbReference type="ARBA" id="ARBA00023121"/>
    </source>
</evidence>
<dbReference type="SUPFAM" id="SSF49562">
    <property type="entry name" value="C2 domain (Calcium/lipid-binding domain, CaLB)"/>
    <property type="match status" value="5"/>
</dbReference>
<keyword evidence="4 12" id="KW-0812">Transmembrane</keyword>
<evidence type="ECO:0000256" key="8">
    <source>
        <dbReference type="ARBA" id="ARBA00023055"/>
    </source>
</evidence>
<name>A0A1B8GJZ4_9PEZI</name>
<protein>
    <recommendedName>
        <fullName evidence="17">Tricalbin</fullName>
    </recommendedName>
</protein>
<dbReference type="InterPro" id="IPR037761">
    <property type="entry name" value="C2A_Tricalbin"/>
</dbReference>
<comment type="subcellular location">
    <subcellularLocation>
        <location evidence="1">Endoplasmic reticulum membrane</location>
    </subcellularLocation>
</comment>
<dbReference type="CDD" id="cd04052">
    <property type="entry name" value="C2B_Tricalbin-like"/>
    <property type="match status" value="1"/>
</dbReference>
<feature type="transmembrane region" description="Helical" evidence="12">
    <location>
        <begin position="174"/>
        <end position="207"/>
    </location>
</feature>
<dbReference type="CDD" id="cd00030">
    <property type="entry name" value="C2"/>
    <property type="match status" value="1"/>
</dbReference>
<evidence type="ECO:0000256" key="12">
    <source>
        <dbReference type="SAM" id="Phobius"/>
    </source>
</evidence>
<dbReference type="Gene3D" id="2.60.40.150">
    <property type="entry name" value="C2 domain"/>
    <property type="match status" value="5"/>
</dbReference>
<dbReference type="PROSITE" id="PS51847">
    <property type="entry name" value="SMP"/>
    <property type="match status" value="1"/>
</dbReference>
<proteinExistence type="predicted"/>
<keyword evidence="6" id="KW-0256">Endoplasmic reticulum</keyword>
<feature type="compositionally biased region" description="Basic and acidic residues" evidence="11">
    <location>
        <begin position="1480"/>
        <end position="1494"/>
    </location>
</feature>
<dbReference type="GeneID" id="28840213"/>
<dbReference type="OrthoDB" id="1029639at2759"/>
<dbReference type="InterPro" id="IPR017147">
    <property type="entry name" value="Tricalbin"/>
</dbReference>
<organism evidence="15 16">
    <name type="scientific">Pseudogymnoascus verrucosus</name>
    <dbReference type="NCBI Taxonomy" id="342668"/>
    <lineage>
        <taxon>Eukaryota</taxon>
        <taxon>Fungi</taxon>
        <taxon>Dikarya</taxon>
        <taxon>Ascomycota</taxon>
        <taxon>Pezizomycotina</taxon>
        <taxon>Leotiomycetes</taxon>
        <taxon>Thelebolales</taxon>
        <taxon>Thelebolaceae</taxon>
        <taxon>Pseudogymnoascus</taxon>
    </lineage>
</organism>
<reference evidence="16" key="2">
    <citation type="journal article" date="2018" name="Nat. Commun.">
        <title>Extreme sensitivity to ultraviolet light in the fungal pathogen causing white-nose syndrome of bats.</title>
        <authorList>
            <person name="Palmer J.M."/>
            <person name="Drees K.P."/>
            <person name="Foster J.T."/>
            <person name="Lindner D.L."/>
        </authorList>
    </citation>
    <scope>NUCLEOTIDE SEQUENCE [LARGE SCALE GENOMIC DNA]</scope>
    <source>
        <strain evidence="16">UAMH 10579</strain>
    </source>
</reference>
<feature type="region of interest" description="Disordered" evidence="11">
    <location>
        <begin position="1463"/>
        <end position="1494"/>
    </location>
</feature>
<evidence type="ECO:0000256" key="7">
    <source>
        <dbReference type="ARBA" id="ARBA00022989"/>
    </source>
</evidence>
<sequence length="1494" mass="163778">MATAAQEAEIKQQGAFEASRDPTNPVSAADAEAKAMTESKKAGVQAYSFDPDATAEEKAAQAASHVPEGFHHEHKAKGYAIATDLDDGKPGAYDLPPPTTAGAIEPVKDKEGNIVQGQQEGDKEKWVDRTGWAPRFGNGVDPNAPVEESLLDHQTWVEGQLPDKLYGDWYHNTAIIIFACLASYFIAVLGGGLAWVFLIMAACGTYYRTSLRRVRRNVRDDINREMGKAKSESDTESLEWMNNFLDKFWPIYAPVIADTVINSVDQVLSTATPAFLDSMRMRFFTLGSKPPRMEHVRSYPKAADDTVLMDWRFSFTPNDTADMTAKQIKNKINPKVILEIRIGKAMVSKAMDIIVEDFAFSGLMRVKMKLQIPFPHVERIEVCFLEPPVIDYVCKPVGGEYLGFDINFIPGLETFIKDQIHSNIGPIMYAPNSFPIEVAKMLSGSPVDQAIGVVAITLHRGQGLKNTDKFAGTPDPYVACSLNLREILAQTKIIKENANPVWNETKYIIITSLQDSLTLQTFDYNEIRKDKELGVATFPLEKLRDVPEHDNEQLEVLSNGKPRGVIATSIRFFPVLGGGKTEDGKDEPVPESNTGIARFTVSQAKDLDGTKSLIGQLSPYAILLLNNKEIFTSKKLKRTNNPIWDGCHKEILITDRKSAKLGLVIKDDRGLQTDPILGTYQIKLNDMLRLMEKGQEWYSLAGDKSGRAKMTLQWKPVALTGVGAGTGGYVTPIGVMRIHFKNAREIRNVETVGKSDPYARVMLSGIEKGRTVTHQNDLNPNFDEVIYVPMHNEREKLTLELLDQENLGKDRTLGQVEVLASDYIKQGENGEYLVSDAKTPLSKGLQIHGKGSSKGTLNYDISFYPCLNIADPEDDEEEEKKKQHRRTASGLSAASGRKSIDSVATNGTKDAVAKENAKANGDGTVNKDLASALAQGEQDQEDLEEEKTVPKIKLSPEELLKHDSGLVIFKLLEADLQETNVHVEVLVDDMLFPSYSSAEARTRQLTFDEIGDCFIRELEFSRLTIRLSRKGDVRGDDDDDDRIVATLTGNTMDTVKQCLNNPTILKLKDDRGHISTIKVSLKYIPVQMHLHPSESLNNMGTLRVDILDGVDMPSADRNGYSDPFCKFELNGLNVFKTHVQKKTLSPVWNEYFETEIPSRTAADFKCKVYDWDFAGDDDHLGDAKIDLSTIEPFRPQELKLPLDGKSGTIRVRLVFRPAYITRTRHGTSTFSNNFAVPGKIVTGVAGVPIKGVGMAASGIGAGVGRGASFLKHGFKSKKDKNNSVASVIVEDTDATANGTSPTTGVETIVTGGAIPAAAPYSDSLAPSHTRNKSVTAGSIYSTAGGAAPTGSATITIVSAEGYPPSSNVMVVIRQLPREKQIHKTKHIKSPSGSVKFDETFSAACSADTQFQLQVKDHATFGSDEVLGQSVFFVDESGTQQEKIVPAGSGRVVVKSNFVQKEEVGAESPARGGLRKSFLGGKKENGRASREGTPA</sequence>
<feature type="domain" description="C2" evidence="13">
    <location>
        <begin position="1082"/>
        <end position="1200"/>
    </location>
</feature>
<evidence type="ECO:0000313" key="16">
    <source>
        <dbReference type="Proteomes" id="UP000091956"/>
    </source>
</evidence>
<evidence type="ECO:0000256" key="6">
    <source>
        <dbReference type="ARBA" id="ARBA00022824"/>
    </source>
</evidence>
<keyword evidence="7 12" id="KW-1133">Transmembrane helix</keyword>
<dbReference type="InterPro" id="IPR031468">
    <property type="entry name" value="SMP_LBD"/>
</dbReference>
<dbReference type="GO" id="GO:0008289">
    <property type="term" value="F:lipid binding"/>
    <property type="evidence" value="ECO:0007669"/>
    <property type="project" value="UniProtKB-KW"/>
</dbReference>
<dbReference type="EMBL" id="KV460230">
    <property type="protein sequence ID" value="OBT96160.1"/>
    <property type="molecule type" value="Genomic_DNA"/>
</dbReference>
<dbReference type="InterPro" id="IPR037762">
    <property type="entry name" value="C2C_Tricalbin"/>
</dbReference>
<dbReference type="Pfam" id="PF25669">
    <property type="entry name" value="SMP_MUG190-like"/>
    <property type="match status" value="2"/>
</dbReference>
<dbReference type="InterPro" id="IPR052455">
    <property type="entry name" value="Tricalbin_domain"/>
</dbReference>
<keyword evidence="5" id="KW-0677">Repeat</keyword>
<gene>
    <name evidence="15" type="ORF">VE01_06827</name>
</gene>
<evidence type="ECO:0000256" key="10">
    <source>
        <dbReference type="ARBA" id="ARBA00023136"/>
    </source>
</evidence>
<evidence type="ECO:0000256" key="5">
    <source>
        <dbReference type="ARBA" id="ARBA00022737"/>
    </source>
</evidence>
<dbReference type="RefSeq" id="XP_018129893.1">
    <property type="nucleotide sequence ID" value="XM_018276266.2"/>
</dbReference>
<keyword evidence="9" id="KW-0446">Lipid-binding</keyword>
<dbReference type="PROSITE" id="PS50004">
    <property type="entry name" value="C2"/>
    <property type="match status" value="5"/>
</dbReference>
<keyword evidence="2" id="KW-0813">Transport</keyword>
<keyword evidence="16" id="KW-1185">Reference proteome</keyword>
<feature type="domain" description="SMP-LTD" evidence="14">
    <location>
        <begin position="234"/>
        <end position="439"/>
    </location>
</feature>
<dbReference type="CDD" id="cd21678">
    <property type="entry name" value="SMP_TCB"/>
    <property type="match status" value="1"/>
</dbReference>
<feature type="domain" description="C2" evidence="13">
    <location>
        <begin position="434"/>
        <end position="553"/>
    </location>
</feature>
<accession>A0A1B8GJZ4</accession>
<evidence type="ECO:0000256" key="1">
    <source>
        <dbReference type="ARBA" id="ARBA00004586"/>
    </source>
</evidence>
<dbReference type="InterPro" id="IPR000008">
    <property type="entry name" value="C2_dom"/>
</dbReference>
<dbReference type="CDD" id="cd04040">
    <property type="entry name" value="C2D_Tricalbin-like"/>
    <property type="match status" value="1"/>
</dbReference>
<dbReference type="Pfam" id="PF24920">
    <property type="entry name" value="C2_TCB1"/>
    <property type="match status" value="1"/>
</dbReference>
<evidence type="ECO:0000259" key="14">
    <source>
        <dbReference type="PROSITE" id="PS51847"/>
    </source>
</evidence>
<dbReference type="InterPro" id="IPR035892">
    <property type="entry name" value="C2_domain_sf"/>
</dbReference>
<keyword evidence="3" id="KW-0597">Phosphoprotein</keyword>
<dbReference type="CDD" id="cd04044">
    <property type="entry name" value="C2A_Tricalbin-like"/>
    <property type="match status" value="1"/>
</dbReference>
<evidence type="ECO:0000256" key="11">
    <source>
        <dbReference type="SAM" id="MobiDB-lite"/>
    </source>
</evidence>
<evidence type="ECO:0008006" key="17">
    <source>
        <dbReference type="Google" id="ProtNLM"/>
    </source>
</evidence>
<feature type="region of interest" description="Disordered" evidence="11">
    <location>
        <begin position="1"/>
        <end position="43"/>
    </location>
</feature>
<dbReference type="Pfam" id="PF00168">
    <property type="entry name" value="C2"/>
    <property type="match status" value="5"/>
</dbReference>
<keyword evidence="8" id="KW-0445">Lipid transport</keyword>
<dbReference type="PIRSF" id="PIRSF037232">
    <property type="entry name" value="Tricalbin"/>
    <property type="match status" value="1"/>
</dbReference>
<dbReference type="GO" id="GO:0005789">
    <property type="term" value="C:endoplasmic reticulum membrane"/>
    <property type="evidence" value="ECO:0007669"/>
    <property type="project" value="UniProtKB-SubCell"/>
</dbReference>
<dbReference type="GO" id="GO:0061817">
    <property type="term" value="P:endoplasmic reticulum-plasma membrane tethering"/>
    <property type="evidence" value="ECO:0007669"/>
    <property type="project" value="InterPro"/>
</dbReference>
<feature type="domain" description="C2" evidence="13">
    <location>
        <begin position="577"/>
        <end position="698"/>
    </location>
</feature>
<keyword evidence="10 12" id="KW-0472">Membrane</keyword>
<dbReference type="InterPro" id="IPR037765">
    <property type="entry name" value="C2B_Tricalbin"/>
</dbReference>
<dbReference type="SMART" id="SM00239">
    <property type="entry name" value="C2"/>
    <property type="match status" value="5"/>
</dbReference>
<evidence type="ECO:0000256" key="2">
    <source>
        <dbReference type="ARBA" id="ARBA00022448"/>
    </source>
</evidence>
<reference evidence="15 16" key="1">
    <citation type="submission" date="2016-03" db="EMBL/GenBank/DDBJ databases">
        <title>Comparative genomics of Pseudogymnoascus destructans, the fungus causing white-nose syndrome of bats.</title>
        <authorList>
            <person name="Palmer J.M."/>
            <person name="Drees K.P."/>
            <person name="Foster J.T."/>
            <person name="Lindner D.L."/>
        </authorList>
    </citation>
    <scope>NUCLEOTIDE SEQUENCE [LARGE SCALE GENOMIC DNA]</scope>
    <source>
        <strain evidence="15 16">UAMH 10579</strain>
    </source>
</reference>